<dbReference type="CDD" id="cd08414">
    <property type="entry name" value="PBP2_LTTR_aromatics_like"/>
    <property type="match status" value="1"/>
</dbReference>
<dbReference type="SUPFAM" id="SSF53850">
    <property type="entry name" value="Periplasmic binding protein-like II"/>
    <property type="match status" value="1"/>
</dbReference>
<dbReference type="KEGG" id="mros:EHO51_17765"/>
<feature type="region of interest" description="Disordered" evidence="5">
    <location>
        <begin position="1"/>
        <end position="24"/>
    </location>
</feature>
<dbReference type="FunFam" id="1.10.10.10:FF:000001">
    <property type="entry name" value="LysR family transcriptional regulator"/>
    <property type="match status" value="1"/>
</dbReference>
<keyword evidence="2" id="KW-0805">Transcription regulation</keyword>
<dbReference type="PROSITE" id="PS50931">
    <property type="entry name" value="HTH_LYSR"/>
    <property type="match status" value="1"/>
</dbReference>
<evidence type="ECO:0000256" key="2">
    <source>
        <dbReference type="ARBA" id="ARBA00023015"/>
    </source>
</evidence>
<evidence type="ECO:0000313" key="7">
    <source>
        <dbReference type="EMBL" id="AZG78420.1"/>
    </source>
</evidence>
<accession>A0A3G8MB69</accession>
<dbReference type="InterPro" id="IPR036388">
    <property type="entry name" value="WH-like_DNA-bd_sf"/>
</dbReference>
<dbReference type="GO" id="GO:0003677">
    <property type="term" value="F:DNA binding"/>
    <property type="evidence" value="ECO:0007669"/>
    <property type="project" value="UniProtKB-KW"/>
</dbReference>
<evidence type="ECO:0000259" key="6">
    <source>
        <dbReference type="PROSITE" id="PS50931"/>
    </source>
</evidence>
<comment type="similarity">
    <text evidence="1">Belongs to the LysR transcriptional regulatory family.</text>
</comment>
<keyword evidence="3" id="KW-0238">DNA-binding</keyword>
<protein>
    <submittedName>
        <fullName evidence="7">LysR family transcriptional regulator</fullName>
    </submittedName>
</protein>
<dbReference type="GO" id="GO:0003700">
    <property type="term" value="F:DNA-binding transcription factor activity"/>
    <property type="evidence" value="ECO:0007669"/>
    <property type="project" value="InterPro"/>
</dbReference>
<dbReference type="InterPro" id="IPR005119">
    <property type="entry name" value="LysR_subst-bd"/>
</dbReference>
<dbReference type="Pfam" id="PF00126">
    <property type="entry name" value="HTH_1"/>
    <property type="match status" value="1"/>
</dbReference>
<proteinExistence type="inferred from homology"/>
<reference evidence="7 8" key="1">
    <citation type="submission" date="2018-11" db="EMBL/GenBank/DDBJ databases">
        <title>Genome squencing of methanotrophic bacteria isolated from alkaline groundwater in Korea.</title>
        <authorList>
            <person name="Nguyen L.N."/>
        </authorList>
    </citation>
    <scope>NUCLEOTIDE SEQUENCE [LARGE SCALE GENOMIC DNA]</scope>
    <source>
        <strain evidence="7 8">GW6</strain>
    </source>
</reference>
<evidence type="ECO:0000313" key="8">
    <source>
        <dbReference type="Proteomes" id="UP000273982"/>
    </source>
</evidence>
<keyword evidence="4" id="KW-0804">Transcription</keyword>
<dbReference type="Gene3D" id="3.40.190.10">
    <property type="entry name" value="Periplasmic binding protein-like II"/>
    <property type="match status" value="2"/>
</dbReference>
<dbReference type="PANTHER" id="PTHR30346">
    <property type="entry name" value="TRANSCRIPTIONAL DUAL REGULATOR HCAR-RELATED"/>
    <property type="match status" value="1"/>
</dbReference>
<dbReference type="PANTHER" id="PTHR30346:SF0">
    <property type="entry name" value="HCA OPERON TRANSCRIPTIONAL ACTIVATOR HCAR"/>
    <property type="match status" value="1"/>
</dbReference>
<dbReference type="InterPro" id="IPR000847">
    <property type="entry name" value="LysR_HTH_N"/>
</dbReference>
<dbReference type="InterPro" id="IPR036390">
    <property type="entry name" value="WH_DNA-bd_sf"/>
</dbReference>
<feature type="compositionally biased region" description="Basic residues" evidence="5">
    <location>
        <begin position="1"/>
        <end position="12"/>
    </location>
</feature>
<dbReference type="AlphaFoldDB" id="A0A3G8MB69"/>
<evidence type="ECO:0000256" key="1">
    <source>
        <dbReference type="ARBA" id="ARBA00009437"/>
    </source>
</evidence>
<gene>
    <name evidence="7" type="ORF">EHO51_17765</name>
</gene>
<dbReference type="EMBL" id="CP034086">
    <property type="protein sequence ID" value="AZG78420.1"/>
    <property type="molecule type" value="Genomic_DNA"/>
</dbReference>
<name>A0A3G8MB69_9HYPH</name>
<organism evidence="7 8">
    <name type="scientific">Methylocystis rosea</name>
    <dbReference type="NCBI Taxonomy" id="173366"/>
    <lineage>
        <taxon>Bacteria</taxon>
        <taxon>Pseudomonadati</taxon>
        <taxon>Pseudomonadota</taxon>
        <taxon>Alphaproteobacteria</taxon>
        <taxon>Hyphomicrobiales</taxon>
        <taxon>Methylocystaceae</taxon>
        <taxon>Methylocystis</taxon>
    </lineage>
</organism>
<dbReference type="PRINTS" id="PR00039">
    <property type="entry name" value="HTHLYSR"/>
</dbReference>
<dbReference type="Pfam" id="PF03466">
    <property type="entry name" value="LysR_substrate"/>
    <property type="match status" value="1"/>
</dbReference>
<dbReference type="RefSeq" id="WP_124739962.1">
    <property type="nucleotide sequence ID" value="NZ_CP034086.1"/>
</dbReference>
<dbReference type="Gene3D" id="1.10.10.10">
    <property type="entry name" value="Winged helix-like DNA-binding domain superfamily/Winged helix DNA-binding domain"/>
    <property type="match status" value="1"/>
</dbReference>
<evidence type="ECO:0000256" key="5">
    <source>
        <dbReference type="SAM" id="MobiDB-lite"/>
    </source>
</evidence>
<dbReference type="Proteomes" id="UP000273982">
    <property type="component" value="Chromosome"/>
</dbReference>
<feature type="domain" description="HTH lysR-type" evidence="6">
    <location>
        <begin position="39"/>
        <end position="85"/>
    </location>
</feature>
<sequence>MARHSNPPRRIRQPSETSGRSTRKNKAIDFVSISQALLVADHASVSHAARALGVRQSAVSRRVQALENELGVSLFERQLSGVRLTVAGKHFFDRTRAAFAEIDHAVANALAAGRGAEGMIRIGVLPSTINGCLSALLYNYRAAHPAVAMEFYEGPAPDQIARIMERLLDVAFLVDGTPAPGCDIERYWTAGVCVALSDQHPLTGCDIVDWDLLKDEHFILGREAIDAGLDRIAADHIAGFGGRMSLETHDISQDAVMKLVVLGFGLGLVNDSNVSICYPGVAFRRLPRDDGHLSFCAVWLPGNDNPAMRRFLSLARSMLQERSSPKL</sequence>
<dbReference type="SUPFAM" id="SSF46785">
    <property type="entry name" value="Winged helix' DNA-binding domain"/>
    <property type="match status" value="1"/>
</dbReference>
<evidence type="ECO:0000256" key="3">
    <source>
        <dbReference type="ARBA" id="ARBA00023125"/>
    </source>
</evidence>
<evidence type="ECO:0000256" key="4">
    <source>
        <dbReference type="ARBA" id="ARBA00023163"/>
    </source>
</evidence>
<dbReference type="GO" id="GO:0032993">
    <property type="term" value="C:protein-DNA complex"/>
    <property type="evidence" value="ECO:0007669"/>
    <property type="project" value="TreeGrafter"/>
</dbReference>